<evidence type="ECO:0000313" key="1">
    <source>
        <dbReference type="EMBL" id="HAF7512467.1"/>
    </source>
</evidence>
<dbReference type="AlphaFoldDB" id="A0A752IU45"/>
<gene>
    <name evidence="1" type="ORF">GNA48_003295</name>
</gene>
<reference evidence="1" key="2">
    <citation type="submission" date="2018-07" db="EMBL/GenBank/DDBJ databases">
        <authorList>
            <consortium name="NCBI Pathogen Detection Project"/>
        </authorList>
    </citation>
    <scope>NUCLEOTIDE SEQUENCE</scope>
    <source>
        <strain evidence="1">34-87</strain>
    </source>
</reference>
<organism evidence="1">
    <name type="scientific">Salmonella enterica subsp. houtenae serovar 21:z4,z23:-</name>
    <dbReference type="NCBI Taxonomy" id="1967606"/>
    <lineage>
        <taxon>Bacteria</taxon>
        <taxon>Pseudomonadati</taxon>
        <taxon>Pseudomonadota</taxon>
        <taxon>Gammaproteobacteria</taxon>
        <taxon>Enterobacterales</taxon>
        <taxon>Enterobacteriaceae</taxon>
        <taxon>Salmonella</taxon>
    </lineage>
</organism>
<sequence length="61" mass="7008">MLAAKAEVPPIMPTAAMASIILLRIDNMSFKRMRIIEHRLKKELKILMRSVQIKLTFTINA</sequence>
<name>A0A752IU45_SALHO</name>
<reference evidence="1" key="1">
    <citation type="journal article" date="2018" name="Genome Biol.">
        <title>SKESA: strategic k-mer extension for scrupulous assemblies.</title>
        <authorList>
            <person name="Souvorov A."/>
            <person name="Agarwala R."/>
            <person name="Lipman D.J."/>
        </authorList>
    </citation>
    <scope>NUCLEOTIDE SEQUENCE</scope>
    <source>
        <strain evidence="1">34-87</strain>
    </source>
</reference>
<protein>
    <submittedName>
        <fullName evidence="1">Uncharacterized protein</fullName>
    </submittedName>
</protein>
<comment type="caution">
    <text evidence="1">The sequence shown here is derived from an EMBL/GenBank/DDBJ whole genome shotgun (WGS) entry which is preliminary data.</text>
</comment>
<accession>A0A752IU45</accession>
<proteinExistence type="predicted"/>
<dbReference type="EMBL" id="DAAWEP010000017">
    <property type="protein sequence ID" value="HAF7512467.1"/>
    <property type="molecule type" value="Genomic_DNA"/>
</dbReference>